<evidence type="ECO:0000256" key="5">
    <source>
        <dbReference type="ARBA" id="ARBA00022519"/>
    </source>
</evidence>
<dbReference type="EC" id="1.10.3.-" evidence="14"/>
<sequence>MLPIEHVVELSRWQFGITALYHFIFVPLTLGMTWILFGMECLYVKTGKQVYKDMVRFWGKLFGINFAMGVVTGITMEFEFGVNWAYYSQYVGDIFGAPLAIEGLVAFMLESTFFGIFFFGWDKLSKKQHLFATFCLAIGSMFSALFILIANGWMQHPVGSQFNIDSMRMELTSFYDVLLNPTAQAEFAHTITAGLVTAAMFVTGISSYYLLIGRDIVFAKRSFIYGSFFGLIVLLGVAFFGDHAGLDVDETQPMKMAAIEGLWETPEAPAPWTILALPSNNQLKNLAAIKIPYALSIIATHSLDGTVKGMQEIIADNVVRMTQGRKAYLALIELRTEKNIDGKTLSAEQLTTAKHTLERYKDDLGYGLLLKSYISDIQHASEAQIQHVAKQAIPEVWAVFYSFRLMIGCFGIMLLIVLAAGFFNLRGKLWEQRWLFRTALYAIPLPFLACLFGWFVAEHGRQPWVVQNTLPTAMGASSVSTGQLTFSLTGFALFYTLLFIIEIYLMFKYARLGPSALHSGRYHFEQLAHANKS</sequence>
<keyword evidence="3 13" id="KW-0813">Transport</keyword>
<evidence type="ECO:0000256" key="12">
    <source>
        <dbReference type="ARBA" id="ARBA00023136"/>
    </source>
</evidence>
<organism evidence="14 15">
    <name type="scientific">Piscirickettsia salmonis</name>
    <dbReference type="NCBI Taxonomy" id="1238"/>
    <lineage>
        <taxon>Bacteria</taxon>
        <taxon>Pseudomonadati</taxon>
        <taxon>Pseudomonadota</taxon>
        <taxon>Gammaproteobacteria</taxon>
        <taxon>Thiotrichales</taxon>
        <taxon>Piscirickettsiaceae</taxon>
        <taxon>Piscirickettsia</taxon>
    </lineage>
</organism>
<feature type="transmembrane region" description="Helical" evidence="13">
    <location>
        <begin position="484"/>
        <end position="507"/>
    </location>
</feature>
<dbReference type="GO" id="GO:0046872">
    <property type="term" value="F:metal ion binding"/>
    <property type="evidence" value="ECO:0007669"/>
    <property type="project" value="UniProtKB-UniRule"/>
</dbReference>
<dbReference type="GO" id="GO:0020037">
    <property type="term" value="F:heme binding"/>
    <property type="evidence" value="ECO:0007669"/>
    <property type="project" value="TreeGrafter"/>
</dbReference>
<dbReference type="GO" id="GO:0009055">
    <property type="term" value="F:electron transfer activity"/>
    <property type="evidence" value="ECO:0007669"/>
    <property type="project" value="UniProtKB-UniRule"/>
</dbReference>
<dbReference type="Proteomes" id="UP000422232">
    <property type="component" value="Chromosome"/>
</dbReference>
<evidence type="ECO:0000256" key="8">
    <source>
        <dbReference type="ARBA" id="ARBA00022723"/>
    </source>
</evidence>
<evidence type="ECO:0000313" key="14">
    <source>
        <dbReference type="EMBL" id="QGO06228.1"/>
    </source>
</evidence>
<protein>
    <submittedName>
        <fullName evidence="14">Cytochrome d ubiquinol oxidase subunit 1</fullName>
        <ecNumber evidence="14">1.10.3.-</ecNumber>
    </submittedName>
</protein>
<evidence type="ECO:0000256" key="4">
    <source>
        <dbReference type="ARBA" id="ARBA00022475"/>
    </source>
</evidence>
<comment type="subcellular location">
    <subcellularLocation>
        <location evidence="1">Cell inner membrane</location>
        <topology evidence="1">Multi-pass membrane protein</topology>
    </subcellularLocation>
</comment>
<evidence type="ECO:0000256" key="7">
    <source>
        <dbReference type="ARBA" id="ARBA00022692"/>
    </source>
</evidence>
<dbReference type="GO" id="GO:0019646">
    <property type="term" value="P:aerobic electron transport chain"/>
    <property type="evidence" value="ECO:0007669"/>
    <property type="project" value="InterPro"/>
</dbReference>
<evidence type="ECO:0000313" key="15">
    <source>
        <dbReference type="Proteomes" id="UP000422232"/>
    </source>
</evidence>
<comment type="similarity">
    <text evidence="2 13">Belongs to the cytochrome ubiquinol oxidase subunit 1 family.</text>
</comment>
<keyword evidence="11 13" id="KW-0408">Iron</keyword>
<keyword evidence="9 13" id="KW-0249">Electron transport</keyword>
<feature type="transmembrane region" description="Helical" evidence="13">
    <location>
        <begin position="131"/>
        <end position="153"/>
    </location>
</feature>
<keyword evidence="15" id="KW-1185">Reference proteome</keyword>
<feature type="transmembrane region" description="Helical" evidence="13">
    <location>
        <begin position="20"/>
        <end position="43"/>
    </location>
</feature>
<keyword evidence="8 13" id="KW-0479">Metal-binding</keyword>
<dbReference type="GO" id="GO:0005886">
    <property type="term" value="C:plasma membrane"/>
    <property type="evidence" value="ECO:0007669"/>
    <property type="project" value="UniProtKB-SubCell"/>
</dbReference>
<feature type="transmembrane region" description="Helical" evidence="13">
    <location>
        <begin position="55"/>
        <end position="74"/>
    </location>
</feature>
<evidence type="ECO:0000256" key="3">
    <source>
        <dbReference type="ARBA" id="ARBA00022448"/>
    </source>
</evidence>
<gene>
    <name evidence="14" type="primary">cydA_2</name>
    <name evidence="14" type="ORF">Psal009_02136</name>
</gene>
<evidence type="ECO:0000256" key="2">
    <source>
        <dbReference type="ARBA" id="ARBA00009819"/>
    </source>
</evidence>
<dbReference type="Pfam" id="PF01654">
    <property type="entry name" value="Cyt_bd_oxida_I"/>
    <property type="match status" value="1"/>
</dbReference>
<dbReference type="InterPro" id="IPR002585">
    <property type="entry name" value="Cyt-d_ubiquinol_oxidase_su_1"/>
</dbReference>
<keyword evidence="6 13" id="KW-0349">Heme</keyword>
<evidence type="ECO:0000256" key="6">
    <source>
        <dbReference type="ARBA" id="ARBA00022617"/>
    </source>
</evidence>
<proteinExistence type="inferred from homology"/>
<evidence type="ECO:0000256" key="10">
    <source>
        <dbReference type="ARBA" id="ARBA00022989"/>
    </source>
</evidence>
<keyword evidence="10 13" id="KW-1133">Transmembrane helix</keyword>
<dbReference type="RefSeq" id="WP_016211223.1">
    <property type="nucleotide sequence ID" value="NZ_CP012413.1"/>
</dbReference>
<dbReference type="PIRSF" id="PIRSF006446">
    <property type="entry name" value="Cyt_quinol_oxidase_1"/>
    <property type="match status" value="1"/>
</dbReference>
<feature type="transmembrane region" description="Helical" evidence="13">
    <location>
        <begin position="435"/>
        <end position="457"/>
    </location>
</feature>
<dbReference type="GeneID" id="66741247"/>
<feature type="transmembrane region" description="Helical" evidence="13">
    <location>
        <begin position="401"/>
        <end position="423"/>
    </location>
</feature>
<keyword evidence="5" id="KW-0997">Cell inner membrane</keyword>
<evidence type="ECO:0000256" key="1">
    <source>
        <dbReference type="ARBA" id="ARBA00004429"/>
    </source>
</evidence>
<dbReference type="PANTHER" id="PTHR30365:SF0">
    <property type="entry name" value="CYTOCHROME BD-I UBIQUINOL OXIDASE SUBUNIT 1"/>
    <property type="match status" value="1"/>
</dbReference>
<dbReference type="GO" id="GO:0016682">
    <property type="term" value="F:oxidoreductase activity, acting on diphenols and related substances as donors, oxygen as acceptor"/>
    <property type="evidence" value="ECO:0007669"/>
    <property type="project" value="TreeGrafter"/>
</dbReference>
<keyword evidence="12 13" id="KW-0472">Membrane</keyword>
<evidence type="ECO:0000256" key="13">
    <source>
        <dbReference type="PIRNR" id="PIRNR006446"/>
    </source>
</evidence>
<keyword evidence="14" id="KW-0560">Oxidoreductase</keyword>
<evidence type="ECO:0000256" key="9">
    <source>
        <dbReference type="ARBA" id="ARBA00022982"/>
    </source>
</evidence>
<keyword evidence="7 13" id="KW-0812">Transmembrane</keyword>
<feature type="transmembrane region" description="Helical" evidence="13">
    <location>
        <begin position="223"/>
        <end position="241"/>
    </location>
</feature>
<feature type="transmembrane region" description="Helical" evidence="13">
    <location>
        <begin position="94"/>
        <end position="119"/>
    </location>
</feature>
<dbReference type="PANTHER" id="PTHR30365">
    <property type="entry name" value="CYTOCHROME D UBIQUINOL OXIDASE"/>
    <property type="match status" value="1"/>
</dbReference>
<dbReference type="AlphaFoldDB" id="A0A9Q6LL94"/>
<accession>A0A9Q6LL94</accession>
<dbReference type="EMBL" id="CP038908">
    <property type="protein sequence ID" value="QGO06228.1"/>
    <property type="molecule type" value="Genomic_DNA"/>
</dbReference>
<evidence type="ECO:0000256" key="11">
    <source>
        <dbReference type="ARBA" id="ARBA00023004"/>
    </source>
</evidence>
<reference evidence="14 15" key="1">
    <citation type="submission" date="2019-04" db="EMBL/GenBank/DDBJ databases">
        <title>Complete genome sequencing of Piscirickettsia salmonis strain Psal-009.</title>
        <authorList>
            <person name="Schober I."/>
            <person name="Bunk B."/>
            <person name="Sproer C."/>
            <person name="Carril G.P."/>
            <person name="Riedel T."/>
            <person name="Flores-Herrera P.A."/>
            <person name="Nourdin-Galindo G."/>
            <person name="Marshall S.H."/>
            <person name="Overmann J."/>
        </authorList>
    </citation>
    <scope>NUCLEOTIDE SEQUENCE [LARGE SCALE GENOMIC DNA]</scope>
    <source>
        <strain evidence="14 15">Psal-009</strain>
    </source>
</reference>
<feature type="transmembrane region" description="Helical" evidence="13">
    <location>
        <begin position="187"/>
        <end position="211"/>
    </location>
</feature>
<name>A0A9Q6LL94_PISSA</name>
<keyword evidence="4 13" id="KW-1003">Cell membrane</keyword>
<dbReference type="GO" id="GO:0070069">
    <property type="term" value="C:cytochrome complex"/>
    <property type="evidence" value="ECO:0007669"/>
    <property type="project" value="UniProtKB-UniRule"/>
</dbReference>